<feature type="domain" description="SB" evidence="9">
    <location>
        <begin position="350"/>
        <end position="417"/>
    </location>
</feature>
<dbReference type="PANTHER" id="PTHR23306">
    <property type="entry name" value="TUMOR SUSCEPTIBILITY GENE 101 PROTEIN-RELATED"/>
    <property type="match status" value="1"/>
</dbReference>
<name>A0A443SU03_9ACAR</name>
<dbReference type="Pfam" id="PF05743">
    <property type="entry name" value="UEV"/>
    <property type="match status" value="1"/>
</dbReference>
<comment type="caution">
    <text evidence="11">The sequence shown here is derived from an EMBL/GenBank/DDBJ whole genome shotgun (WGS) entry which is preliminary data.</text>
</comment>
<dbReference type="GO" id="GO:0008333">
    <property type="term" value="P:endosome to lysosome transport"/>
    <property type="evidence" value="ECO:0007669"/>
    <property type="project" value="TreeGrafter"/>
</dbReference>
<keyword evidence="5 7" id="KW-0653">Protein transport</keyword>
<keyword evidence="12" id="KW-1185">Reference proteome</keyword>
<dbReference type="Gene3D" id="6.10.250.370">
    <property type="match status" value="1"/>
</dbReference>
<proteinExistence type="inferred from homology"/>
<dbReference type="CDD" id="cd11685">
    <property type="entry name" value="UEV_TSG101-like"/>
    <property type="match status" value="1"/>
</dbReference>
<dbReference type="Proteomes" id="UP000288716">
    <property type="component" value="Unassembled WGS sequence"/>
</dbReference>
<dbReference type="InterPro" id="IPR037202">
    <property type="entry name" value="ESCRT_assembly_dom"/>
</dbReference>
<dbReference type="PROSITE" id="PS51312">
    <property type="entry name" value="SB"/>
    <property type="match status" value="1"/>
</dbReference>
<organism evidence="11 12">
    <name type="scientific">Leptotrombidium deliense</name>
    <dbReference type="NCBI Taxonomy" id="299467"/>
    <lineage>
        <taxon>Eukaryota</taxon>
        <taxon>Metazoa</taxon>
        <taxon>Ecdysozoa</taxon>
        <taxon>Arthropoda</taxon>
        <taxon>Chelicerata</taxon>
        <taxon>Arachnida</taxon>
        <taxon>Acari</taxon>
        <taxon>Acariformes</taxon>
        <taxon>Trombidiformes</taxon>
        <taxon>Prostigmata</taxon>
        <taxon>Anystina</taxon>
        <taxon>Parasitengona</taxon>
        <taxon>Trombiculoidea</taxon>
        <taxon>Trombiculidae</taxon>
        <taxon>Leptotrombidium</taxon>
    </lineage>
</organism>
<evidence type="ECO:0000256" key="8">
    <source>
        <dbReference type="SAM" id="Coils"/>
    </source>
</evidence>
<dbReference type="AlphaFoldDB" id="A0A443SU03"/>
<keyword evidence="3 7" id="KW-0813">Transport</keyword>
<dbReference type="InterPro" id="IPR008883">
    <property type="entry name" value="UEV_N"/>
</dbReference>
<dbReference type="SUPFAM" id="SSF54495">
    <property type="entry name" value="UBC-like"/>
    <property type="match status" value="1"/>
</dbReference>
<evidence type="ECO:0000313" key="12">
    <source>
        <dbReference type="Proteomes" id="UP000288716"/>
    </source>
</evidence>
<dbReference type="GO" id="GO:0000813">
    <property type="term" value="C:ESCRT I complex"/>
    <property type="evidence" value="ECO:0007669"/>
    <property type="project" value="TreeGrafter"/>
</dbReference>
<dbReference type="STRING" id="299467.A0A443SU03"/>
<gene>
    <name evidence="11" type="ORF">B4U80_03710</name>
</gene>
<dbReference type="GO" id="GO:0015031">
    <property type="term" value="P:protein transport"/>
    <property type="evidence" value="ECO:0007669"/>
    <property type="project" value="UniProtKB-UniRule"/>
</dbReference>
<dbReference type="PROSITE" id="PS51322">
    <property type="entry name" value="UEV"/>
    <property type="match status" value="1"/>
</dbReference>
<evidence type="ECO:0000256" key="2">
    <source>
        <dbReference type="ARBA" id="ARBA00009594"/>
    </source>
</evidence>
<evidence type="ECO:0000256" key="6">
    <source>
        <dbReference type="ARBA" id="ARBA00023054"/>
    </source>
</evidence>
<dbReference type="SUPFAM" id="SSF140111">
    <property type="entry name" value="Endosomal sorting complex assembly domain"/>
    <property type="match status" value="1"/>
</dbReference>
<dbReference type="OrthoDB" id="306304at2759"/>
<keyword evidence="6 8" id="KW-0175">Coiled coil</keyword>
<dbReference type="Pfam" id="PF09454">
    <property type="entry name" value="Vps23_core"/>
    <property type="match status" value="1"/>
</dbReference>
<feature type="domain" description="UEV" evidence="10">
    <location>
        <begin position="1"/>
        <end position="144"/>
    </location>
</feature>
<dbReference type="VEuPathDB" id="VectorBase:LDEU001043"/>
<evidence type="ECO:0000313" key="11">
    <source>
        <dbReference type="EMBL" id="RWS30997.1"/>
    </source>
</evidence>
<sequence length="417" mass="46863">MASNVSYLLAKAKYRYQDQAKRHITNVITNYRGLEPKLEKYTFTNGKEKELVALSGTIPVNFRGKYYHFPVCLFINDTYPYSPPVCYVRPTPEMCIKESKYVDASGTIFLPYLSDWDPNTSDLLGVIQVMIILFGETPPVYQKPKNVPPNPANSYNQPAYPASTDNISIIDLEISGYPARYPAVGNPSSATYMPPQPPTANYPNPPYPTQFPFSQYPGSGATAYPPVSTYGEVSSHYPAAVSSPGTGTITEEHIRASLLSAVEDKLKERLKEKLGQLQAEVDVLRQTSEDLNKGKAKLEEIMTKIENETVELEDTKRELVTKNSHLSNLITKHESDSKNVEIDDAFGPNEPLYKQLLNAFAEENAVVDAIYYMGEALRKGVIDLEVFLRNIRELSRRQFMLRALMQKCREKAGLPNH</sequence>
<evidence type="ECO:0000256" key="4">
    <source>
        <dbReference type="ARBA" id="ARBA00022753"/>
    </source>
</evidence>
<feature type="coiled-coil region" evidence="8">
    <location>
        <begin position="267"/>
        <end position="322"/>
    </location>
</feature>
<comment type="subcellular location">
    <subcellularLocation>
        <location evidence="1">Endosome</location>
    </subcellularLocation>
</comment>
<dbReference type="InterPro" id="IPR052070">
    <property type="entry name" value="ESCRT-I_UEV_domain"/>
</dbReference>
<dbReference type="EMBL" id="NCKV01000306">
    <property type="protein sequence ID" value="RWS30997.1"/>
    <property type="molecule type" value="Genomic_DNA"/>
</dbReference>
<dbReference type="PANTHER" id="PTHR23306:SF3">
    <property type="entry name" value="TUMOR SUPPRESSOR PROTEIN 101"/>
    <property type="match status" value="1"/>
</dbReference>
<evidence type="ECO:0000256" key="1">
    <source>
        <dbReference type="ARBA" id="ARBA00004177"/>
    </source>
</evidence>
<comment type="similarity">
    <text evidence="2">Belongs to the ubiquitin-conjugating enzyme family. UEV subfamily.</text>
</comment>
<dbReference type="Gene3D" id="6.10.140.820">
    <property type="match status" value="1"/>
</dbReference>
<accession>A0A443SU03</accession>
<dbReference type="Gene3D" id="3.10.110.10">
    <property type="entry name" value="Ubiquitin Conjugating Enzyme"/>
    <property type="match status" value="1"/>
</dbReference>
<reference evidence="11 12" key="1">
    <citation type="journal article" date="2018" name="Gigascience">
        <title>Genomes of trombidid mites reveal novel predicted allergens and laterally-transferred genes associated with secondary metabolism.</title>
        <authorList>
            <person name="Dong X."/>
            <person name="Chaisiri K."/>
            <person name="Xia D."/>
            <person name="Armstrong S.D."/>
            <person name="Fang Y."/>
            <person name="Donnelly M.J."/>
            <person name="Kadowaki T."/>
            <person name="McGarry J.W."/>
            <person name="Darby A.C."/>
            <person name="Makepeace B.L."/>
        </authorList>
    </citation>
    <scope>NUCLEOTIDE SEQUENCE [LARGE SCALE GENOMIC DNA]</scope>
    <source>
        <strain evidence="11">UoL-UT</strain>
    </source>
</reference>
<evidence type="ECO:0000259" key="10">
    <source>
        <dbReference type="PROSITE" id="PS51322"/>
    </source>
</evidence>
<dbReference type="GO" id="GO:0043130">
    <property type="term" value="F:ubiquitin binding"/>
    <property type="evidence" value="ECO:0007669"/>
    <property type="project" value="TreeGrafter"/>
</dbReference>
<keyword evidence="4" id="KW-0967">Endosome</keyword>
<dbReference type="InterPro" id="IPR017916">
    <property type="entry name" value="SB_dom"/>
</dbReference>
<evidence type="ECO:0000256" key="7">
    <source>
        <dbReference type="PROSITE-ProRule" id="PRU00644"/>
    </source>
</evidence>
<evidence type="ECO:0000259" key="9">
    <source>
        <dbReference type="PROSITE" id="PS51312"/>
    </source>
</evidence>
<evidence type="ECO:0000256" key="3">
    <source>
        <dbReference type="ARBA" id="ARBA00022448"/>
    </source>
</evidence>
<protein>
    <submittedName>
        <fullName evidence="11">Tumor susceptibility protein-like protein</fullName>
    </submittedName>
</protein>
<dbReference type="SMART" id="SM00212">
    <property type="entry name" value="UBCc"/>
    <property type="match status" value="1"/>
</dbReference>
<dbReference type="InterPro" id="IPR016135">
    <property type="entry name" value="UBQ-conjugating_enzyme/RWD"/>
</dbReference>
<evidence type="ECO:0000256" key="5">
    <source>
        <dbReference type="ARBA" id="ARBA00022927"/>
    </source>
</evidence>